<keyword evidence="2" id="KW-1185">Reference proteome</keyword>
<proteinExistence type="predicted"/>
<evidence type="ECO:0000313" key="1">
    <source>
        <dbReference type="EMBL" id="KAK4037680.1"/>
    </source>
</evidence>
<comment type="caution">
    <text evidence="1">The sequence shown here is derived from an EMBL/GenBank/DDBJ whole genome shotgun (WGS) entry which is preliminary data.</text>
</comment>
<accession>A0ABR0B7L8</accession>
<reference evidence="1 2" key="1">
    <citation type="journal article" date="2023" name="Nucleic Acids Res.">
        <title>The hologenome of Daphnia magna reveals possible DNA methylation and microbiome-mediated evolution of the host genome.</title>
        <authorList>
            <person name="Chaturvedi A."/>
            <person name="Li X."/>
            <person name="Dhandapani V."/>
            <person name="Marshall H."/>
            <person name="Kissane S."/>
            <person name="Cuenca-Cambronero M."/>
            <person name="Asole G."/>
            <person name="Calvet F."/>
            <person name="Ruiz-Romero M."/>
            <person name="Marangio P."/>
            <person name="Guigo R."/>
            <person name="Rago D."/>
            <person name="Mirbahai L."/>
            <person name="Eastwood N."/>
            <person name="Colbourne J.K."/>
            <person name="Zhou J."/>
            <person name="Mallon E."/>
            <person name="Orsini L."/>
        </authorList>
    </citation>
    <scope>NUCLEOTIDE SEQUENCE [LARGE SCALE GENOMIC DNA]</scope>
    <source>
        <strain evidence="1">LRV0_1</strain>
    </source>
</reference>
<organism evidence="1 2">
    <name type="scientific">Daphnia magna</name>
    <dbReference type="NCBI Taxonomy" id="35525"/>
    <lineage>
        <taxon>Eukaryota</taxon>
        <taxon>Metazoa</taxon>
        <taxon>Ecdysozoa</taxon>
        <taxon>Arthropoda</taxon>
        <taxon>Crustacea</taxon>
        <taxon>Branchiopoda</taxon>
        <taxon>Diplostraca</taxon>
        <taxon>Cladocera</taxon>
        <taxon>Anomopoda</taxon>
        <taxon>Daphniidae</taxon>
        <taxon>Daphnia</taxon>
    </lineage>
</organism>
<evidence type="ECO:0000313" key="2">
    <source>
        <dbReference type="Proteomes" id="UP001234178"/>
    </source>
</evidence>
<dbReference type="EMBL" id="JAOYFB010000040">
    <property type="protein sequence ID" value="KAK4037680.1"/>
    <property type="molecule type" value="Genomic_DNA"/>
</dbReference>
<name>A0ABR0B7L8_9CRUS</name>
<gene>
    <name evidence="1" type="ORF">OUZ56_029711</name>
</gene>
<sequence length="251" mass="28441">MELSTNPTVSDIKLTVVGVNEFGEGVASEVRLTESPSPLVDKSAEGYKEEGTNKGLLKLTDGLANSESTYTWRCTSQPSGNSCKAIVKQKKNPLFDCLLNCDYADFTFDPHDQVDIFRETKKACVERKFTDPRKILFTEMKKRKFLERRDMLGVDLATRRLRPLLSCRGKFFPTGMVPGRRLCWNGRSPCPAHCFLHPCHEELTGRLQNMHWTAVYKVSGSNEGKSMAMNGEILVYLHWWGTIHRGSDLMN</sequence>
<protein>
    <submittedName>
        <fullName evidence="1">Uncharacterized protein</fullName>
    </submittedName>
</protein>
<dbReference type="Proteomes" id="UP001234178">
    <property type="component" value="Unassembled WGS sequence"/>
</dbReference>